<name>A0A6A6V165_9PLEO</name>
<dbReference type="AlphaFoldDB" id="A0A6A6V165"/>
<accession>A0A6A6V165</accession>
<evidence type="ECO:0000313" key="2">
    <source>
        <dbReference type="Proteomes" id="UP000799440"/>
    </source>
</evidence>
<protein>
    <submittedName>
        <fullName evidence="1">Uncharacterized protein</fullName>
    </submittedName>
</protein>
<dbReference type="EMBL" id="MU006597">
    <property type="protein sequence ID" value="KAF2743474.1"/>
    <property type="molecule type" value="Genomic_DNA"/>
</dbReference>
<reference evidence="1" key="1">
    <citation type="journal article" date="2020" name="Stud. Mycol.">
        <title>101 Dothideomycetes genomes: a test case for predicting lifestyles and emergence of pathogens.</title>
        <authorList>
            <person name="Haridas S."/>
            <person name="Albert R."/>
            <person name="Binder M."/>
            <person name="Bloem J."/>
            <person name="Labutti K."/>
            <person name="Salamov A."/>
            <person name="Andreopoulos B."/>
            <person name="Baker S."/>
            <person name="Barry K."/>
            <person name="Bills G."/>
            <person name="Bluhm B."/>
            <person name="Cannon C."/>
            <person name="Castanera R."/>
            <person name="Culley D."/>
            <person name="Daum C."/>
            <person name="Ezra D."/>
            <person name="Gonzalez J."/>
            <person name="Henrissat B."/>
            <person name="Kuo A."/>
            <person name="Liang C."/>
            <person name="Lipzen A."/>
            <person name="Lutzoni F."/>
            <person name="Magnuson J."/>
            <person name="Mondo S."/>
            <person name="Nolan M."/>
            <person name="Ohm R."/>
            <person name="Pangilinan J."/>
            <person name="Park H.-J."/>
            <person name="Ramirez L."/>
            <person name="Alfaro M."/>
            <person name="Sun H."/>
            <person name="Tritt A."/>
            <person name="Yoshinaga Y."/>
            <person name="Zwiers L.-H."/>
            <person name="Turgeon B."/>
            <person name="Goodwin S."/>
            <person name="Spatafora J."/>
            <person name="Crous P."/>
            <person name="Grigoriev I."/>
        </authorList>
    </citation>
    <scope>NUCLEOTIDE SEQUENCE</scope>
    <source>
        <strain evidence="1">CBS 119925</strain>
    </source>
</reference>
<evidence type="ECO:0000313" key="1">
    <source>
        <dbReference type="EMBL" id="KAF2743474.1"/>
    </source>
</evidence>
<proteinExistence type="predicted"/>
<gene>
    <name evidence="1" type="ORF">M011DRAFT_471411</name>
</gene>
<organism evidence="1 2">
    <name type="scientific">Sporormia fimetaria CBS 119925</name>
    <dbReference type="NCBI Taxonomy" id="1340428"/>
    <lineage>
        <taxon>Eukaryota</taxon>
        <taxon>Fungi</taxon>
        <taxon>Dikarya</taxon>
        <taxon>Ascomycota</taxon>
        <taxon>Pezizomycotina</taxon>
        <taxon>Dothideomycetes</taxon>
        <taxon>Pleosporomycetidae</taxon>
        <taxon>Pleosporales</taxon>
        <taxon>Sporormiaceae</taxon>
        <taxon>Sporormia</taxon>
    </lineage>
</organism>
<keyword evidence="2" id="KW-1185">Reference proteome</keyword>
<sequence length="159" mass="18104">MSTLTITRRFLNALIELLPTLPDFDEELAKLSTQDGGAAPTSAKGVIRVPNGSAKMTIECDYLFAEEFSNTLGRLKRERPEEFEKLKEEFEEAGEIAVKYKVVDGEYAAVGGSGRLVTDKDRTVDWIFLKGRGVFGTMNRMCRRSFMRDWRLEDDRYFG</sequence>
<dbReference type="Proteomes" id="UP000799440">
    <property type="component" value="Unassembled WGS sequence"/>
</dbReference>